<protein>
    <submittedName>
        <fullName evidence="4">HAD-IA family hydrolase</fullName>
    </submittedName>
</protein>
<dbReference type="GO" id="GO:0044281">
    <property type="term" value="P:small molecule metabolic process"/>
    <property type="evidence" value="ECO:0007669"/>
    <property type="project" value="UniProtKB-ARBA"/>
</dbReference>
<evidence type="ECO:0000256" key="3">
    <source>
        <dbReference type="ARBA" id="ARBA00022842"/>
    </source>
</evidence>
<dbReference type="EMBL" id="WSTA01000024">
    <property type="protein sequence ID" value="MWB98361.1"/>
    <property type="molecule type" value="Genomic_DNA"/>
</dbReference>
<evidence type="ECO:0000256" key="1">
    <source>
        <dbReference type="ARBA" id="ARBA00001946"/>
    </source>
</evidence>
<dbReference type="RefSeq" id="WP_160423697.1">
    <property type="nucleotide sequence ID" value="NZ_WSTA01000024.1"/>
</dbReference>
<reference evidence="4 5" key="1">
    <citation type="submission" date="2019-12" db="EMBL/GenBank/DDBJ databases">
        <authorList>
            <person name="Kim Y.S."/>
        </authorList>
    </citation>
    <scope>NUCLEOTIDE SEQUENCE [LARGE SCALE GENOMIC DNA]</scope>
    <source>
        <strain evidence="4 5">MMS17-SY077</strain>
    </source>
</reference>
<dbReference type="AlphaFoldDB" id="A0A6I4NW61"/>
<name>A0A6I4NW61_9MICO</name>
<sequence>MGPIATLLLDLDDTLLDHSGRAGVLVATGEELAARHPEIEPASLVAANRSAFPGFWAEVEDDWCAGRLDADEMQRGLWAAMLASLSLDVGIADDAAATYRRLEGASTRLYDDAIPLLRRARERGVRVAVLTNGPGVSQRAKAEHAGLLEYVDAVVVSGDVGSAKPDPGCYAAALRILGAEPAGAAHVGDLLSVDVAGALAAGIGAVWLNRAGAPGDGAIRPDLEVRSLREVEALLAG</sequence>
<proteinExistence type="predicted"/>
<dbReference type="InterPro" id="IPR036412">
    <property type="entry name" value="HAD-like_sf"/>
</dbReference>
<dbReference type="Proteomes" id="UP000438182">
    <property type="component" value="Unassembled WGS sequence"/>
</dbReference>
<dbReference type="PANTHER" id="PTHR46470:SF4">
    <property type="entry name" value="5-AMINO-6-(5-PHOSPHO-D-RIBITYLAMINO)URACIL PHOSPHATASE YIGB"/>
    <property type="match status" value="1"/>
</dbReference>
<dbReference type="PRINTS" id="PR00413">
    <property type="entry name" value="HADHALOGNASE"/>
</dbReference>
<evidence type="ECO:0000313" key="4">
    <source>
        <dbReference type="EMBL" id="MWB98361.1"/>
    </source>
</evidence>
<evidence type="ECO:0000256" key="2">
    <source>
        <dbReference type="ARBA" id="ARBA00022801"/>
    </source>
</evidence>
<dbReference type="InterPro" id="IPR006439">
    <property type="entry name" value="HAD-SF_hydro_IA"/>
</dbReference>
<dbReference type="NCBIfam" id="TIGR01549">
    <property type="entry name" value="HAD-SF-IA-v1"/>
    <property type="match status" value="1"/>
</dbReference>
<dbReference type="InterPro" id="IPR051400">
    <property type="entry name" value="HAD-like_hydrolase"/>
</dbReference>
<keyword evidence="2 4" id="KW-0378">Hydrolase</keyword>
<organism evidence="4 5">
    <name type="scientific">Agromyces seonyuensis</name>
    <dbReference type="NCBI Taxonomy" id="2662446"/>
    <lineage>
        <taxon>Bacteria</taxon>
        <taxon>Bacillati</taxon>
        <taxon>Actinomycetota</taxon>
        <taxon>Actinomycetes</taxon>
        <taxon>Micrococcales</taxon>
        <taxon>Microbacteriaceae</taxon>
        <taxon>Agromyces</taxon>
    </lineage>
</organism>
<dbReference type="PANTHER" id="PTHR46470">
    <property type="entry name" value="N-ACYLNEURAMINATE-9-PHOSPHATASE"/>
    <property type="match status" value="1"/>
</dbReference>
<evidence type="ECO:0000313" key="5">
    <source>
        <dbReference type="Proteomes" id="UP000438182"/>
    </source>
</evidence>
<gene>
    <name evidence="4" type="ORF">GB864_07340</name>
</gene>
<dbReference type="NCBIfam" id="TIGR01509">
    <property type="entry name" value="HAD-SF-IA-v3"/>
    <property type="match status" value="1"/>
</dbReference>
<comment type="caution">
    <text evidence="4">The sequence shown here is derived from an EMBL/GenBank/DDBJ whole genome shotgun (WGS) entry which is preliminary data.</text>
</comment>
<dbReference type="GO" id="GO:0016787">
    <property type="term" value="F:hydrolase activity"/>
    <property type="evidence" value="ECO:0007669"/>
    <property type="project" value="UniProtKB-KW"/>
</dbReference>
<dbReference type="SFLD" id="SFLDG01129">
    <property type="entry name" value="C1.5:_HAD__Beta-PGM__Phosphata"/>
    <property type="match status" value="1"/>
</dbReference>
<dbReference type="SUPFAM" id="SSF56784">
    <property type="entry name" value="HAD-like"/>
    <property type="match status" value="1"/>
</dbReference>
<dbReference type="SFLD" id="SFLDS00003">
    <property type="entry name" value="Haloacid_Dehalogenase"/>
    <property type="match status" value="1"/>
</dbReference>
<dbReference type="Gene3D" id="3.40.50.1000">
    <property type="entry name" value="HAD superfamily/HAD-like"/>
    <property type="match status" value="1"/>
</dbReference>
<dbReference type="InterPro" id="IPR023214">
    <property type="entry name" value="HAD_sf"/>
</dbReference>
<accession>A0A6I4NW61</accession>
<keyword evidence="5" id="KW-1185">Reference proteome</keyword>
<comment type="cofactor">
    <cofactor evidence="1">
        <name>Mg(2+)</name>
        <dbReference type="ChEBI" id="CHEBI:18420"/>
    </cofactor>
</comment>
<dbReference type="Pfam" id="PF00702">
    <property type="entry name" value="Hydrolase"/>
    <property type="match status" value="1"/>
</dbReference>
<dbReference type="Gene3D" id="1.20.120.1600">
    <property type="match status" value="1"/>
</dbReference>
<keyword evidence="3" id="KW-0460">Magnesium</keyword>